<keyword evidence="2" id="KW-0862">Zinc</keyword>
<accession>A0AAD8C6K7</accession>
<evidence type="ECO:0000256" key="4">
    <source>
        <dbReference type="SAM" id="Coils"/>
    </source>
</evidence>
<feature type="domain" description="RING-type" evidence="5">
    <location>
        <begin position="351"/>
        <end position="392"/>
    </location>
</feature>
<evidence type="ECO:0000259" key="6">
    <source>
        <dbReference type="PROSITE" id="PS50802"/>
    </source>
</evidence>
<dbReference type="InterPro" id="IPR001841">
    <property type="entry name" value="Znf_RING"/>
</dbReference>
<dbReference type="Gene3D" id="3.30.40.10">
    <property type="entry name" value="Zinc/RING finger domain, C3HC4 (zinc finger)"/>
    <property type="match status" value="1"/>
</dbReference>
<protein>
    <recommendedName>
        <fullName evidence="9">Ubiquitinyl hydrolase 1</fullName>
    </recommendedName>
</protein>
<dbReference type="GO" id="GO:0016579">
    <property type="term" value="P:protein deubiquitination"/>
    <property type="evidence" value="ECO:0007669"/>
    <property type="project" value="TreeGrafter"/>
</dbReference>
<comment type="caution">
    <text evidence="7">The sequence shown here is derived from an EMBL/GenBank/DDBJ whole genome shotgun (WGS) entry which is preliminary data.</text>
</comment>
<dbReference type="InterPro" id="IPR013083">
    <property type="entry name" value="Znf_RING/FYVE/PHD"/>
</dbReference>
<dbReference type="AlphaFoldDB" id="A0AAD8C6K7"/>
<dbReference type="Gene3D" id="3.90.70.80">
    <property type="match status" value="1"/>
</dbReference>
<evidence type="ECO:0008006" key="9">
    <source>
        <dbReference type="Google" id="ProtNLM"/>
    </source>
</evidence>
<keyword evidence="4" id="KW-0175">Coiled coil</keyword>
<gene>
    <name evidence="7" type="ORF">Bpfe_002928</name>
</gene>
<evidence type="ECO:0000256" key="1">
    <source>
        <dbReference type="ARBA" id="ARBA00022771"/>
    </source>
</evidence>
<dbReference type="EMBL" id="JASAOG010000007">
    <property type="protein sequence ID" value="KAK0067421.1"/>
    <property type="molecule type" value="Genomic_DNA"/>
</dbReference>
<feature type="domain" description="OTU" evidence="6">
    <location>
        <begin position="58"/>
        <end position="198"/>
    </location>
</feature>
<keyword evidence="1 3" id="KW-0863">Zinc-finger</keyword>
<dbReference type="InterPro" id="IPR050704">
    <property type="entry name" value="Peptidase_C85-like"/>
</dbReference>
<proteinExistence type="predicted"/>
<evidence type="ECO:0000259" key="5">
    <source>
        <dbReference type="PROSITE" id="PS50089"/>
    </source>
</evidence>
<name>A0AAD8C6K7_BIOPF</name>
<dbReference type="Proteomes" id="UP001233172">
    <property type="component" value="Unassembled WGS sequence"/>
</dbReference>
<dbReference type="PANTHER" id="PTHR12419">
    <property type="entry name" value="OTU DOMAIN CONTAINING PROTEIN"/>
    <property type="match status" value="1"/>
</dbReference>
<dbReference type="InterPro" id="IPR038765">
    <property type="entry name" value="Papain-like_cys_pep_sf"/>
</dbReference>
<evidence type="ECO:0000313" key="8">
    <source>
        <dbReference type="Proteomes" id="UP001233172"/>
    </source>
</evidence>
<dbReference type="SUPFAM" id="SSF57850">
    <property type="entry name" value="RING/U-box"/>
    <property type="match status" value="1"/>
</dbReference>
<reference evidence="7" key="2">
    <citation type="submission" date="2023-04" db="EMBL/GenBank/DDBJ databases">
        <authorList>
            <person name="Bu L."/>
            <person name="Lu L."/>
            <person name="Laidemitt M.R."/>
            <person name="Zhang S.M."/>
            <person name="Mutuku M."/>
            <person name="Mkoji G."/>
            <person name="Steinauer M."/>
            <person name="Loker E.S."/>
        </authorList>
    </citation>
    <scope>NUCLEOTIDE SEQUENCE</scope>
    <source>
        <strain evidence="7">KasaAsao</strain>
        <tissue evidence="7">Whole Snail</tissue>
    </source>
</reference>
<organism evidence="7 8">
    <name type="scientific">Biomphalaria pfeifferi</name>
    <name type="common">Bloodfluke planorb</name>
    <name type="synonym">Freshwater snail</name>
    <dbReference type="NCBI Taxonomy" id="112525"/>
    <lineage>
        <taxon>Eukaryota</taxon>
        <taxon>Metazoa</taxon>
        <taxon>Spiralia</taxon>
        <taxon>Lophotrochozoa</taxon>
        <taxon>Mollusca</taxon>
        <taxon>Gastropoda</taxon>
        <taxon>Heterobranchia</taxon>
        <taxon>Euthyneura</taxon>
        <taxon>Panpulmonata</taxon>
        <taxon>Hygrophila</taxon>
        <taxon>Lymnaeoidea</taxon>
        <taxon>Planorbidae</taxon>
        <taxon>Biomphalaria</taxon>
    </lineage>
</organism>
<reference evidence="7" key="1">
    <citation type="journal article" date="2023" name="PLoS Negl. Trop. Dis.">
        <title>A genome sequence for Biomphalaria pfeifferi, the major vector snail for the human-infecting parasite Schistosoma mansoni.</title>
        <authorList>
            <person name="Bu L."/>
            <person name="Lu L."/>
            <person name="Laidemitt M.R."/>
            <person name="Zhang S.M."/>
            <person name="Mutuku M."/>
            <person name="Mkoji G."/>
            <person name="Steinauer M."/>
            <person name="Loker E.S."/>
        </authorList>
    </citation>
    <scope>NUCLEOTIDE SEQUENCE</scope>
    <source>
        <strain evidence="7">KasaAsao</strain>
    </source>
</reference>
<evidence type="ECO:0000256" key="2">
    <source>
        <dbReference type="ARBA" id="ARBA00022833"/>
    </source>
</evidence>
<feature type="coiled-coil region" evidence="4">
    <location>
        <begin position="307"/>
        <end position="334"/>
    </location>
</feature>
<dbReference type="CDD" id="cd22755">
    <property type="entry name" value="OTU_CeDUB-like"/>
    <property type="match status" value="1"/>
</dbReference>
<dbReference type="PROSITE" id="PS50802">
    <property type="entry name" value="OTU"/>
    <property type="match status" value="1"/>
</dbReference>
<dbReference type="Pfam" id="PF02338">
    <property type="entry name" value="OTU"/>
    <property type="match status" value="1"/>
</dbReference>
<keyword evidence="1 3" id="KW-0479">Metal-binding</keyword>
<dbReference type="SUPFAM" id="SSF54001">
    <property type="entry name" value="Cysteine proteinases"/>
    <property type="match status" value="1"/>
</dbReference>
<evidence type="ECO:0000256" key="3">
    <source>
        <dbReference type="PROSITE-ProRule" id="PRU00175"/>
    </source>
</evidence>
<dbReference type="GO" id="GO:0008270">
    <property type="term" value="F:zinc ion binding"/>
    <property type="evidence" value="ECO:0007669"/>
    <property type="project" value="UniProtKB-KW"/>
</dbReference>
<dbReference type="GO" id="GO:0004843">
    <property type="term" value="F:cysteine-type deubiquitinase activity"/>
    <property type="evidence" value="ECO:0007669"/>
    <property type="project" value="TreeGrafter"/>
</dbReference>
<dbReference type="InterPro" id="IPR003323">
    <property type="entry name" value="OTU_dom"/>
</dbReference>
<dbReference type="PROSITE" id="PS50089">
    <property type="entry name" value="ZF_RING_2"/>
    <property type="match status" value="1"/>
</dbReference>
<evidence type="ECO:0000313" key="7">
    <source>
        <dbReference type="EMBL" id="KAK0067421.1"/>
    </source>
</evidence>
<keyword evidence="8" id="KW-1185">Reference proteome</keyword>
<sequence length="420" mass="48532">MSCVRNVFSGAMAKDAQLRLSEAQFDQMDSGFEQGNRAHNALSTDYEQIQAQLGLEGRRVTPIVGDGNCFYRAMSSCIFDNESRHGHLRSKVKEFMQSHIDAFKHLIDSENVSEYLHKMSQDTAWAETSEIYAAATMVQRPIFILAQITNAETYEWIRIEPLFKSQESIWEANETKKICNYYTLLHRGRNHFDVIEAINSCNCLLPKPQLEGCKKNAYDLRVRNRSDSNDDQSQSDKCLDDKSSFTSVASISETMEPPTSIKRLRSEEDWESICTSQSGSCEKKFSDSLFCQIKCLTRSLFNSRTREKKLILKNQGLKKELQKAKKEVTTLKTKNLRRREDIKRKYESFTCCCCVKHMDSVDRYPLMLHCKHICCQECWAKREEGIVCRVCRTKNDGKESFIVEPLLDAIQFIEKQLLED</sequence>